<accession>A0A3N4JQR5</accession>
<proteinExistence type="predicted"/>
<name>A0A3N4JQR5_9PEZI</name>
<keyword evidence="2" id="KW-1185">Reference proteome</keyword>
<sequence length="94" mass="10641">MKFAIPGPGCVDSAPVRQWNFTSASVSHRWANLYQRAPVNHNPLFYAKISNSTVSNWAGIKTSWSGDSEFHQFLRNKKDPFYFFPSPVSLFLSG</sequence>
<evidence type="ECO:0000313" key="2">
    <source>
        <dbReference type="Proteomes" id="UP000276215"/>
    </source>
</evidence>
<reference evidence="1 2" key="1">
    <citation type="journal article" date="2018" name="Nat. Ecol. Evol.">
        <title>Pezizomycetes genomes reveal the molecular basis of ectomycorrhizal truffle lifestyle.</title>
        <authorList>
            <person name="Murat C."/>
            <person name="Payen T."/>
            <person name="Noel B."/>
            <person name="Kuo A."/>
            <person name="Morin E."/>
            <person name="Chen J."/>
            <person name="Kohler A."/>
            <person name="Krizsan K."/>
            <person name="Balestrini R."/>
            <person name="Da Silva C."/>
            <person name="Montanini B."/>
            <person name="Hainaut M."/>
            <person name="Levati E."/>
            <person name="Barry K.W."/>
            <person name="Belfiori B."/>
            <person name="Cichocki N."/>
            <person name="Clum A."/>
            <person name="Dockter R.B."/>
            <person name="Fauchery L."/>
            <person name="Guy J."/>
            <person name="Iotti M."/>
            <person name="Le Tacon F."/>
            <person name="Lindquist E.A."/>
            <person name="Lipzen A."/>
            <person name="Malagnac F."/>
            <person name="Mello A."/>
            <person name="Molinier V."/>
            <person name="Miyauchi S."/>
            <person name="Poulain J."/>
            <person name="Riccioni C."/>
            <person name="Rubini A."/>
            <person name="Sitrit Y."/>
            <person name="Splivallo R."/>
            <person name="Traeger S."/>
            <person name="Wang M."/>
            <person name="Zifcakova L."/>
            <person name="Wipf D."/>
            <person name="Zambonelli A."/>
            <person name="Paolocci F."/>
            <person name="Nowrousian M."/>
            <person name="Ottonello S."/>
            <person name="Baldrian P."/>
            <person name="Spatafora J.W."/>
            <person name="Henrissat B."/>
            <person name="Nagy L.G."/>
            <person name="Aury J.M."/>
            <person name="Wincker P."/>
            <person name="Grigoriev I.V."/>
            <person name="Bonfante P."/>
            <person name="Martin F.M."/>
        </authorList>
    </citation>
    <scope>NUCLEOTIDE SEQUENCE [LARGE SCALE GENOMIC DNA]</scope>
    <source>
        <strain evidence="1 2">120613-1</strain>
    </source>
</reference>
<organism evidence="1 2">
    <name type="scientific">Choiromyces venosus 120613-1</name>
    <dbReference type="NCBI Taxonomy" id="1336337"/>
    <lineage>
        <taxon>Eukaryota</taxon>
        <taxon>Fungi</taxon>
        <taxon>Dikarya</taxon>
        <taxon>Ascomycota</taxon>
        <taxon>Pezizomycotina</taxon>
        <taxon>Pezizomycetes</taxon>
        <taxon>Pezizales</taxon>
        <taxon>Tuberaceae</taxon>
        <taxon>Choiromyces</taxon>
    </lineage>
</organism>
<protein>
    <submittedName>
        <fullName evidence="1">Uncharacterized protein</fullName>
    </submittedName>
</protein>
<dbReference type="EMBL" id="ML120378">
    <property type="protein sequence ID" value="RPB00660.1"/>
    <property type="molecule type" value="Genomic_DNA"/>
</dbReference>
<gene>
    <name evidence="1" type="ORF">L873DRAFT_759871</name>
</gene>
<dbReference type="AlphaFoldDB" id="A0A3N4JQR5"/>
<evidence type="ECO:0000313" key="1">
    <source>
        <dbReference type="EMBL" id="RPB00660.1"/>
    </source>
</evidence>
<dbReference type="Proteomes" id="UP000276215">
    <property type="component" value="Unassembled WGS sequence"/>
</dbReference>